<gene>
    <name evidence="2" type="ORF">SAMN02910265_01045</name>
</gene>
<keyword evidence="1" id="KW-1133">Transmembrane helix</keyword>
<protein>
    <submittedName>
        <fullName evidence="2">Uncharacterized protein</fullName>
    </submittedName>
</protein>
<proteinExistence type="predicted"/>
<accession>A0A1H6ILL0</accession>
<evidence type="ECO:0000313" key="3">
    <source>
        <dbReference type="Proteomes" id="UP000183190"/>
    </source>
</evidence>
<reference evidence="2 3" key="1">
    <citation type="submission" date="2016-10" db="EMBL/GenBank/DDBJ databases">
        <authorList>
            <person name="de Groot N.N."/>
        </authorList>
    </citation>
    <scope>NUCLEOTIDE SEQUENCE [LARGE SCALE GENOMIC DNA]</scope>
    <source>
        <strain evidence="2 3">YAD2003</strain>
    </source>
</reference>
<evidence type="ECO:0000313" key="2">
    <source>
        <dbReference type="EMBL" id="SEH50481.1"/>
    </source>
</evidence>
<dbReference type="Proteomes" id="UP000183190">
    <property type="component" value="Unassembled WGS sequence"/>
</dbReference>
<dbReference type="RefSeq" id="WP_074714955.1">
    <property type="nucleotide sequence ID" value="NZ_FNWV01000003.1"/>
</dbReference>
<organism evidence="2 3">
    <name type="scientific">Ruminococcus flavefaciens</name>
    <dbReference type="NCBI Taxonomy" id="1265"/>
    <lineage>
        <taxon>Bacteria</taxon>
        <taxon>Bacillati</taxon>
        <taxon>Bacillota</taxon>
        <taxon>Clostridia</taxon>
        <taxon>Eubacteriales</taxon>
        <taxon>Oscillospiraceae</taxon>
        <taxon>Ruminococcus</taxon>
    </lineage>
</organism>
<dbReference type="AlphaFoldDB" id="A0A1H6ILL0"/>
<dbReference type="OrthoDB" id="1820897at2"/>
<feature type="transmembrane region" description="Helical" evidence="1">
    <location>
        <begin position="81"/>
        <end position="105"/>
    </location>
</feature>
<keyword evidence="1" id="KW-0812">Transmembrane</keyword>
<keyword evidence="1" id="KW-0472">Membrane</keyword>
<evidence type="ECO:0000256" key="1">
    <source>
        <dbReference type="SAM" id="Phobius"/>
    </source>
</evidence>
<name>A0A1H6ILL0_RUMFL</name>
<sequence length="251" mass="28683">MPYCTQCGRQLRDGEKCDCTSSAPRQGYSNAQQPYINGYPQQYGQNMNRGMQYPPPPNYPPPYEPYPYQYISYPPAKKSNAWIWAIIIPVAIFIAITIAILVPAFRQAREKVSQTDANSYAYNISKTSGQILSELNKEEENIKGLYIISSDTESNVAVPFDTGIFYERMKEYFDGANEREYFIIVRNGKVEYTAASKSWTDRSEAVASYPSGKTTAKRYNLSGYSTKERESDTLDILYWDAYDQIFSEKSD</sequence>
<dbReference type="EMBL" id="FNWV01000003">
    <property type="protein sequence ID" value="SEH50481.1"/>
    <property type="molecule type" value="Genomic_DNA"/>
</dbReference>